<sequence>MTTYFFCNAGFSRSAVAYADRAGVALFQYSPADGSLRAVNVHAERAYATAVRHRTRSEADMGLKAPLRTAYRSVVEDAPPPDTAGPVSRIAVAVALAPIGMCVAGVLAVIVVRGMDSPPPRWIGQAWAIWMSVACLGVLPFVLVAKLLQDSRTRTWRRHSRGEGEPTGSG</sequence>
<protein>
    <submittedName>
        <fullName evidence="2">Uncharacterized protein</fullName>
    </submittedName>
</protein>
<keyword evidence="1" id="KW-0812">Transmembrane</keyword>
<reference evidence="2 3" key="1">
    <citation type="submission" date="2023-07" db="EMBL/GenBank/DDBJ databases">
        <title>Sequencing the genomes of 1000 actinobacteria strains.</title>
        <authorList>
            <person name="Klenk H.-P."/>
        </authorList>
    </citation>
    <scope>NUCLEOTIDE SEQUENCE [LARGE SCALE GENOMIC DNA]</scope>
    <source>
        <strain evidence="2 3">DSM 44711</strain>
    </source>
</reference>
<feature type="transmembrane region" description="Helical" evidence="1">
    <location>
        <begin position="127"/>
        <end position="148"/>
    </location>
</feature>
<name>A0AAE4CQJ3_9ACTN</name>
<dbReference type="Proteomes" id="UP001183629">
    <property type="component" value="Unassembled WGS sequence"/>
</dbReference>
<evidence type="ECO:0000313" key="2">
    <source>
        <dbReference type="EMBL" id="MDR7320562.1"/>
    </source>
</evidence>
<keyword evidence="1" id="KW-1133">Transmembrane helix</keyword>
<keyword evidence="3" id="KW-1185">Reference proteome</keyword>
<proteinExistence type="predicted"/>
<comment type="caution">
    <text evidence="2">The sequence shown here is derived from an EMBL/GenBank/DDBJ whole genome shotgun (WGS) entry which is preliminary data.</text>
</comment>
<dbReference type="EMBL" id="JAVDYC010000001">
    <property type="protein sequence ID" value="MDR7320562.1"/>
    <property type="molecule type" value="Genomic_DNA"/>
</dbReference>
<evidence type="ECO:0000313" key="3">
    <source>
        <dbReference type="Proteomes" id="UP001183629"/>
    </source>
</evidence>
<gene>
    <name evidence="2" type="ORF">J2S44_000812</name>
</gene>
<evidence type="ECO:0000256" key="1">
    <source>
        <dbReference type="SAM" id="Phobius"/>
    </source>
</evidence>
<keyword evidence="1" id="KW-0472">Membrane</keyword>
<feature type="transmembrane region" description="Helical" evidence="1">
    <location>
        <begin position="90"/>
        <end position="115"/>
    </location>
</feature>
<organism evidence="2 3">
    <name type="scientific">Catenuloplanes niger</name>
    <dbReference type="NCBI Taxonomy" id="587534"/>
    <lineage>
        <taxon>Bacteria</taxon>
        <taxon>Bacillati</taxon>
        <taxon>Actinomycetota</taxon>
        <taxon>Actinomycetes</taxon>
        <taxon>Micromonosporales</taxon>
        <taxon>Micromonosporaceae</taxon>
        <taxon>Catenuloplanes</taxon>
    </lineage>
</organism>
<dbReference type="AlphaFoldDB" id="A0AAE4CQJ3"/>
<accession>A0AAE4CQJ3</accession>